<keyword evidence="6" id="KW-0406">Ion transport</keyword>
<name>A0A9D1J873_9BACT</name>
<dbReference type="PANTHER" id="PTHR43833:SF5">
    <property type="entry name" value="TRK SYSTEM POTASSIUM UPTAKE PROTEIN TRKA"/>
    <property type="match status" value="1"/>
</dbReference>
<dbReference type="InterPro" id="IPR050721">
    <property type="entry name" value="Trk_Ktr_HKT_K-transport"/>
</dbReference>
<dbReference type="InterPro" id="IPR006036">
    <property type="entry name" value="K_uptake_TrkA"/>
</dbReference>
<dbReference type="Pfam" id="PF02080">
    <property type="entry name" value="TrkA_C"/>
    <property type="match status" value="2"/>
</dbReference>
<evidence type="ECO:0000256" key="3">
    <source>
        <dbReference type="ARBA" id="ARBA00022538"/>
    </source>
</evidence>
<dbReference type="InterPro" id="IPR006037">
    <property type="entry name" value="RCK_C"/>
</dbReference>
<feature type="domain" description="RCK C-terminal" evidence="8">
    <location>
        <begin position="141"/>
        <end position="225"/>
    </location>
</feature>
<feature type="domain" description="RCK C-terminal" evidence="8">
    <location>
        <begin position="373"/>
        <end position="453"/>
    </location>
</feature>
<sequence>MRVIVVGCGKIGRAIVASMAEENHDIVAIDNNPDVISHLTNTYDVRAVCGNATSKELLTEAEVSKAELFIAVTESDEVNMLSCFLAKKLGAKYTVARIRESDYNDSSLGFLTKQLRLSMALNPELLTAEAIFNMLKLPSASKADTFAGKKIQILELAVKGKFRYAGMALSDLRKKIPVNFLACAVKREEETFIPNGTFVLQEGDRVAFMVATSDSYRFLRSLGLVQRHAHDVTVMGASTTAYYLIKLLAANNYSVKVIEKSAERCEEIAEKVPNSVSVIHGDATDQDLLLEEGISSTDAFLALTGKDEENILISFYALNQGVSKAIAKVNRPSLARMSEKLGLDSVVSPQNIVADVLTRYARALNDSLQSKMETLYSLMDGDVEASEFIVLSDCCLLNVPLKDMKLKDNIIVAGIIRDKESIIPSGEDVILEGDRVIVVATQLRLYDLADILR</sequence>
<dbReference type="PANTHER" id="PTHR43833">
    <property type="entry name" value="POTASSIUM CHANNEL PROTEIN 2-RELATED-RELATED"/>
    <property type="match status" value="1"/>
</dbReference>
<dbReference type="Pfam" id="PF02254">
    <property type="entry name" value="TrkA_N"/>
    <property type="match status" value="2"/>
</dbReference>
<dbReference type="PROSITE" id="PS51202">
    <property type="entry name" value="RCK_C"/>
    <property type="match status" value="2"/>
</dbReference>
<evidence type="ECO:0000256" key="1">
    <source>
        <dbReference type="ARBA" id="ARBA00017378"/>
    </source>
</evidence>
<reference evidence="9" key="1">
    <citation type="submission" date="2020-10" db="EMBL/GenBank/DDBJ databases">
        <authorList>
            <person name="Gilroy R."/>
        </authorList>
    </citation>
    <scope>NUCLEOTIDE SEQUENCE</scope>
    <source>
        <strain evidence="9">CHK121-14286</strain>
    </source>
</reference>
<dbReference type="InterPro" id="IPR036291">
    <property type="entry name" value="NAD(P)-bd_dom_sf"/>
</dbReference>
<dbReference type="NCBIfam" id="NF007031">
    <property type="entry name" value="PRK09496.1-2"/>
    <property type="match status" value="1"/>
</dbReference>
<dbReference type="Gene3D" id="3.40.50.720">
    <property type="entry name" value="NAD(P)-binding Rossmann-like Domain"/>
    <property type="match status" value="2"/>
</dbReference>
<dbReference type="GO" id="GO:0005886">
    <property type="term" value="C:plasma membrane"/>
    <property type="evidence" value="ECO:0007669"/>
    <property type="project" value="InterPro"/>
</dbReference>
<evidence type="ECO:0000256" key="6">
    <source>
        <dbReference type="ARBA" id="ARBA00023065"/>
    </source>
</evidence>
<gene>
    <name evidence="9" type="primary">trkA</name>
    <name evidence="9" type="ORF">IAC95_05895</name>
</gene>
<dbReference type="AlphaFoldDB" id="A0A9D1J873"/>
<keyword evidence="2" id="KW-0813">Transport</keyword>
<dbReference type="SUPFAM" id="SSF116726">
    <property type="entry name" value="TrkA C-terminal domain-like"/>
    <property type="match status" value="2"/>
</dbReference>
<evidence type="ECO:0000259" key="8">
    <source>
        <dbReference type="PROSITE" id="PS51202"/>
    </source>
</evidence>
<evidence type="ECO:0000256" key="4">
    <source>
        <dbReference type="ARBA" id="ARBA00022958"/>
    </source>
</evidence>
<dbReference type="SUPFAM" id="SSF51735">
    <property type="entry name" value="NAD(P)-binding Rossmann-fold domains"/>
    <property type="match status" value="2"/>
</dbReference>
<dbReference type="EMBL" id="DVHL01000047">
    <property type="protein sequence ID" value="HIR66394.1"/>
    <property type="molecule type" value="Genomic_DNA"/>
</dbReference>
<proteinExistence type="predicted"/>
<dbReference type="Proteomes" id="UP000824200">
    <property type="component" value="Unassembled WGS sequence"/>
</dbReference>
<evidence type="ECO:0000259" key="7">
    <source>
        <dbReference type="PROSITE" id="PS51201"/>
    </source>
</evidence>
<evidence type="ECO:0000313" key="9">
    <source>
        <dbReference type="EMBL" id="HIR66394.1"/>
    </source>
</evidence>
<feature type="domain" description="RCK N-terminal" evidence="7">
    <location>
        <begin position="229"/>
        <end position="353"/>
    </location>
</feature>
<organism evidence="9 10">
    <name type="scientific">Candidatus Fimimonas gallinarum</name>
    <dbReference type="NCBI Taxonomy" id="2840821"/>
    <lineage>
        <taxon>Bacteria</taxon>
        <taxon>Pseudomonadati</taxon>
        <taxon>Myxococcota</taxon>
        <taxon>Myxococcia</taxon>
        <taxon>Myxococcales</taxon>
        <taxon>Cystobacterineae</taxon>
        <taxon>Myxococcaceae</taxon>
        <taxon>Myxococcaceae incertae sedis</taxon>
        <taxon>Candidatus Fimimonas</taxon>
    </lineage>
</organism>
<keyword evidence="4" id="KW-0630">Potassium</keyword>
<dbReference type="PRINTS" id="PR00335">
    <property type="entry name" value="KUPTAKETRKA"/>
</dbReference>
<dbReference type="Gene3D" id="3.30.70.1450">
    <property type="entry name" value="Regulator of K+ conductance, C-terminal domain"/>
    <property type="match status" value="2"/>
</dbReference>
<evidence type="ECO:0000256" key="5">
    <source>
        <dbReference type="ARBA" id="ARBA00023027"/>
    </source>
</evidence>
<reference evidence="9" key="2">
    <citation type="journal article" date="2021" name="PeerJ">
        <title>Extensive microbial diversity within the chicken gut microbiome revealed by metagenomics and culture.</title>
        <authorList>
            <person name="Gilroy R."/>
            <person name="Ravi A."/>
            <person name="Getino M."/>
            <person name="Pursley I."/>
            <person name="Horton D.L."/>
            <person name="Alikhan N.F."/>
            <person name="Baker D."/>
            <person name="Gharbi K."/>
            <person name="Hall N."/>
            <person name="Watson M."/>
            <person name="Adriaenssens E.M."/>
            <person name="Foster-Nyarko E."/>
            <person name="Jarju S."/>
            <person name="Secka A."/>
            <person name="Antonio M."/>
            <person name="Oren A."/>
            <person name="Chaudhuri R.R."/>
            <person name="La Ragione R."/>
            <person name="Hildebrand F."/>
            <person name="Pallen M.J."/>
        </authorList>
    </citation>
    <scope>NUCLEOTIDE SEQUENCE</scope>
    <source>
        <strain evidence="9">CHK121-14286</strain>
    </source>
</reference>
<keyword evidence="5" id="KW-0520">NAD</keyword>
<accession>A0A9D1J873</accession>
<comment type="caution">
    <text evidence="9">The sequence shown here is derived from an EMBL/GenBank/DDBJ whole genome shotgun (WGS) entry which is preliminary data.</text>
</comment>
<evidence type="ECO:0000313" key="10">
    <source>
        <dbReference type="Proteomes" id="UP000824200"/>
    </source>
</evidence>
<dbReference type="NCBIfam" id="NF007039">
    <property type="entry name" value="PRK09496.3-2"/>
    <property type="match status" value="1"/>
</dbReference>
<dbReference type="GO" id="GO:0015079">
    <property type="term" value="F:potassium ion transmembrane transporter activity"/>
    <property type="evidence" value="ECO:0007669"/>
    <property type="project" value="InterPro"/>
</dbReference>
<dbReference type="PROSITE" id="PS51201">
    <property type="entry name" value="RCK_N"/>
    <property type="match status" value="2"/>
</dbReference>
<evidence type="ECO:0000256" key="2">
    <source>
        <dbReference type="ARBA" id="ARBA00022448"/>
    </source>
</evidence>
<dbReference type="InterPro" id="IPR003148">
    <property type="entry name" value="RCK_N"/>
</dbReference>
<feature type="domain" description="RCK N-terminal" evidence="7">
    <location>
        <begin position="1"/>
        <end position="119"/>
    </location>
</feature>
<protein>
    <recommendedName>
        <fullName evidence="1">Trk system potassium uptake protein TrkA</fullName>
    </recommendedName>
</protein>
<dbReference type="NCBIfam" id="NF007033">
    <property type="entry name" value="PRK09496.1-5"/>
    <property type="match status" value="1"/>
</dbReference>
<dbReference type="InterPro" id="IPR036721">
    <property type="entry name" value="RCK_C_sf"/>
</dbReference>
<keyword evidence="3" id="KW-0633">Potassium transport</keyword>